<dbReference type="InterPro" id="IPR003615">
    <property type="entry name" value="HNH_nuc"/>
</dbReference>
<dbReference type="Pfam" id="PF13392">
    <property type="entry name" value="HNH_3"/>
    <property type="match status" value="1"/>
</dbReference>
<comment type="caution">
    <text evidence="2">The sequence shown here is derived from an EMBL/GenBank/DDBJ whole genome shotgun (WGS) entry which is preliminary data.</text>
</comment>
<protein>
    <recommendedName>
        <fullName evidence="1">HNH nuclease domain-containing protein</fullName>
    </recommendedName>
</protein>
<gene>
    <name evidence="2" type="ORF">M9Y10_045575</name>
</gene>
<organism evidence="2 3">
    <name type="scientific">Tritrichomonas musculus</name>
    <dbReference type="NCBI Taxonomy" id="1915356"/>
    <lineage>
        <taxon>Eukaryota</taxon>
        <taxon>Metamonada</taxon>
        <taxon>Parabasalia</taxon>
        <taxon>Tritrichomonadida</taxon>
        <taxon>Tritrichomonadidae</taxon>
        <taxon>Tritrichomonas</taxon>
    </lineage>
</organism>
<dbReference type="SUPFAM" id="SSF54060">
    <property type="entry name" value="His-Me finger endonucleases"/>
    <property type="match status" value="1"/>
</dbReference>
<keyword evidence="3" id="KW-1185">Reference proteome</keyword>
<dbReference type="Proteomes" id="UP001470230">
    <property type="component" value="Unassembled WGS sequence"/>
</dbReference>
<name>A0ABR2JVM9_9EUKA</name>
<evidence type="ECO:0000313" key="3">
    <source>
        <dbReference type="Proteomes" id="UP001470230"/>
    </source>
</evidence>
<evidence type="ECO:0000313" key="2">
    <source>
        <dbReference type="EMBL" id="KAK8882929.1"/>
    </source>
</evidence>
<dbReference type="EMBL" id="JAPFFF010000009">
    <property type="protein sequence ID" value="KAK8882929.1"/>
    <property type="molecule type" value="Genomic_DNA"/>
</dbReference>
<dbReference type="SMART" id="SM00507">
    <property type="entry name" value="HNHc"/>
    <property type="match status" value="1"/>
</dbReference>
<dbReference type="InterPro" id="IPR044925">
    <property type="entry name" value="His-Me_finger_sf"/>
</dbReference>
<sequence>MSYETLKVDSDYEILNEYPFTIRRKRDQYELSEWKSNGYIQVSLNGKTYRKHRLIAEQFIPNDDPEHKTQVDHINHDRTDYHIDNLRWVTHSENNMSRTSYNGVECEYVDDLPIDVVPIILYNGFEFDGYFIDQNGNVWFDNGEQFRKLHVSKKNTVCIRDIYHKRHDFGICGLRREFIV</sequence>
<proteinExistence type="predicted"/>
<accession>A0ABR2JVM9</accession>
<evidence type="ECO:0000259" key="1">
    <source>
        <dbReference type="SMART" id="SM00507"/>
    </source>
</evidence>
<dbReference type="Gene3D" id="3.90.75.20">
    <property type="match status" value="1"/>
</dbReference>
<dbReference type="CDD" id="cd00085">
    <property type="entry name" value="HNHc"/>
    <property type="match status" value="1"/>
</dbReference>
<feature type="domain" description="HNH nuclease" evidence="1">
    <location>
        <begin position="45"/>
        <end position="95"/>
    </location>
</feature>
<reference evidence="2 3" key="1">
    <citation type="submission" date="2024-04" db="EMBL/GenBank/DDBJ databases">
        <title>Tritrichomonas musculus Genome.</title>
        <authorList>
            <person name="Alves-Ferreira E."/>
            <person name="Grigg M."/>
            <person name="Lorenzi H."/>
            <person name="Galac M."/>
        </authorList>
    </citation>
    <scope>NUCLEOTIDE SEQUENCE [LARGE SCALE GENOMIC DNA]</scope>
    <source>
        <strain evidence="2 3">EAF2021</strain>
    </source>
</reference>